<accession>A0A916ZR71</accession>
<evidence type="ECO:0008006" key="3">
    <source>
        <dbReference type="Google" id="ProtNLM"/>
    </source>
</evidence>
<dbReference type="RefSeq" id="WP_188762361.1">
    <property type="nucleotide sequence ID" value="NZ_BMJM01000004.1"/>
</dbReference>
<protein>
    <recommendedName>
        <fullName evidence="3">(2Fe-2S) ferredoxin domain-containing protein</fullName>
    </recommendedName>
</protein>
<evidence type="ECO:0000313" key="2">
    <source>
        <dbReference type="Proteomes" id="UP000635071"/>
    </source>
</evidence>
<reference evidence="1" key="2">
    <citation type="submission" date="2020-09" db="EMBL/GenBank/DDBJ databases">
        <authorList>
            <person name="Sun Q."/>
            <person name="Zhou Y."/>
        </authorList>
    </citation>
    <scope>NUCLEOTIDE SEQUENCE</scope>
    <source>
        <strain evidence="1">CGMCC 1.15519</strain>
    </source>
</reference>
<proteinExistence type="predicted"/>
<evidence type="ECO:0000313" key="1">
    <source>
        <dbReference type="EMBL" id="GGE10069.1"/>
    </source>
</evidence>
<keyword evidence="2" id="KW-1185">Reference proteome</keyword>
<name>A0A916ZR71_9SPHN</name>
<gene>
    <name evidence="1" type="ORF">GCM10011529_15550</name>
</gene>
<dbReference type="EMBL" id="BMJM01000004">
    <property type="protein sequence ID" value="GGE10069.1"/>
    <property type="molecule type" value="Genomic_DNA"/>
</dbReference>
<organism evidence="1 2">
    <name type="scientific">Sandarakinorhabdus glacialis</name>
    <dbReference type="NCBI Taxonomy" id="1614636"/>
    <lineage>
        <taxon>Bacteria</taxon>
        <taxon>Pseudomonadati</taxon>
        <taxon>Pseudomonadota</taxon>
        <taxon>Alphaproteobacteria</taxon>
        <taxon>Sphingomonadales</taxon>
        <taxon>Sphingosinicellaceae</taxon>
        <taxon>Sandarakinorhabdus</taxon>
    </lineage>
</organism>
<dbReference type="Proteomes" id="UP000635071">
    <property type="component" value="Unassembled WGS sequence"/>
</dbReference>
<dbReference type="AlphaFoldDB" id="A0A916ZR71"/>
<reference evidence="1" key="1">
    <citation type="journal article" date="2014" name="Int. J. Syst. Evol. Microbiol.">
        <title>Complete genome sequence of Corynebacterium casei LMG S-19264T (=DSM 44701T), isolated from a smear-ripened cheese.</title>
        <authorList>
            <consortium name="US DOE Joint Genome Institute (JGI-PGF)"/>
            <person name="Walter F."/>
            <person name="Albersmeier A."/>
            <person name="Kalinowski J."/>
            <person name="Ruckert C."/>
        </authorList>
    </citation>
    <scope>NUCLEOTIDE SEQUENCE</scope>
    <source>
        <strain evidence="1">CGMCC 1.15519</strain>
    </source>
</reference>
<comment type="caution">
    <text evidence="1">The sequence shown here is derived from an EMBL/GenBank/DDBJ whole genome shotgun (WGS) entry which is preliminary data.</text>
</comment>
<sequence>MNKPIRQIGTPATSIVAICGKCGKKLGGGFGPKGKTTLGKALRTALDLPKPKHARVRIVETSCLKLCPKGAVAVMHSGDPGAILVIPQDTPVLAIAHRLGIT</sequence>